<name>A0ABS5PJD1_9FIRM</name>
<keyword evidence="3" id="KW-1185">Reference proteome</keyword>
<dbReference type="InterPro" id="IPR036237">
    <property type="entry name" value="Xyl_isomerase-like_sf"/>
</dbReference>
<protein>
    <submittedName>
        <fullName evidence="2">Sugar phosphate isomerase/epimerase</fullName>
    </submittedName>
</protein>
<evidence type="ECO:0000259" key="1">
    <source>
        <dbReference type="Pfam" id="PF01261"/>
    </source>
</evidence>
<organism evidence="2 3">
    <name type="scientific">Fusibacter paucivorans</name>
    <dbReference type="NCBI Taxonomy" id="76009"/>
    <lineage>
        <taxon>Bacteria</taxon>
        <taxon>Bacillati</taxon>
        <taxon>Bacillota</taxon>
        <taxon>Clostridia</taxon>
        <taxon>Eubacteriales</taxon>
        <taxon>Eubacteriales Family XII. Incertae Sedis</taxon>
        <taxon>Fusibacter</taxon>
    </lineage>
</organism>
<dbReference type="RefSeq" id="WP_213234935.1">
    <property type="nucleotide sequence ID" value="NZ_JAHBCL010000001.1"/>
</dbReference>
<evidence type="ECO:0000313" key="2">
    <source>
        <dbReference type="EMBL" id="MBS7525148.1"/>
    </source>
</evidence>
<feature type="domain" description="Xylose isomerase-like TIM barrel" evidence="1">
    <location>
        <begin position="18"/>
        <end position="257"/>
    </location>
</feature>
<proteinExistence type="predicted"/>
<dbReference type="InterPro" id="IPR013022">
    <property type="entry name" value="Xyl_isomerase-like_TIM-brl"/>
</dbReference>
<accession>A0ABS5PJD1</accession>
<evidence type="ECO:0000313" key="3">
    <source>
        <dbReference type="Proteomes" id="UP000746471"/>
    </source>
</evidence>
<dbReference type="SUPFAM" id="SSF51658">
    <property type="entry name" value="Xylose isomerase-like"/>
    <property type="match status" value="1"/>
</dbReference>
<dbReference type="Proteomes" id="UP000746471">
    <property type="component" value="Unassembled WGS sequence"/>
</dbReference>
<keyword evidence="2" id="KW-0413">Isomerase</keyword>
<gene>
    <name evidence="2" type="ORF">KHM83_00510</name>
</gene>
<comment type="caution">
    <text evidence="2">The sequence shown here is derived from an EMBL/GenBank/DDBJ whole genome shotgun (WGS) entry which is preliminary data.</text>
</comment>
<sequence>MIYGMPTLLELDTLEANVQLCKTLGLDFVEINMNMPQFQPEALTAAHLNKLKEIYGISLTFHLAEDIDIGHFNAGIRQAYFENIEAALALMMAVDSPLLNMHMMRGIHFTLPSGKRFLYEQYRETYLANIMAFRECADHLLNGTTIKIGIENTGHYDHAFLRAGVELLLESPVFALTHDIGHDAISNGNDAKFMMKHEAAVHHYHIHDALEGRDHMTFYDGSLPIDAYFKKAAHQNASAVIEVKTIEALKESVERMRYRGYFTSF</sequence>
<dbReference type="Gene3D" id="3.20.20.150">
    <property type="entry name" value="Divalent-metal-dependent TIM barrel enzymes"/>
    <property type="match status" value="1"/>
</dbReference>
<dbReference type="PANTHER" id="PTHR12110">
    <property type="entry name" value="HYDROXYPYRUVATE ISOMERASE"/>
    <property type="match status" value="1"/>
</dbReference>
<dbReference type="InterPro" id="IPR050312">
    <property type="entry name" value="IolE/XylAMocC-like"/>
</dbReference>
<dbReference type="Pfam" id="PF01261">
    <property type="entry name" value="AP_endonuc_2"/>
    <property type="match status" value="1"/>
</dbReference>
<reference evidence="2 3" key="1">
    <citation type="submission" date="2021-05" db="EMBL/GenBank/DDBJ databases">
        <title>Fusibacter ferrireducens sp. nov., an anaerobic, sulfur- and Fe-reducing bacterium isolated from the mangrove sediment.</title>
        <authorList>
            <person name="Qiu D."/>
        </authorList>
    </citation>
    <scope>NUCLEOTIDE SEQUENCE [LARGE SCALE GENOMIC DNA]</scope>
    <source>
        <strain evidence="2 3">DSM 12116</strain>
    </source>
</reference>
<dbReference type="EMBL" id="JAHBCL010000001">
    <property type="protein sequence ID" value="MBS7525148.1"/>
    <property type="molecule type" value="Genomic_DNA"/>
</dbReference>
<dbReference type="GO" id="GO:0016853">
    <property type="term" value="F:isomerase activity"/>
    <property type="evidence" value="ECO:0007669"/>
    <property type="project" value="UniProtKB-KW"/>
</dbReference>